<dbReference type="GO" id="GO:0003841">
    <property type="term" value="F:1-acylglycerol-3-phosphate O-acyltransferase activity"/>
    <property type="evidence" value="ECO:0007669"/>
    <property type="project" value="TreeGrafter"/>
</dbReference>
<protein>
    <submittedName>
        <fullName evidence="5">1-acyl-sn-glycerol-3-phosphate acyltransferase</fullName>
    </submittedName>
</protein>
<dbReference type="InterPro" id="IPR002123">
    <property type="entry name" value="Plipid/glycerol_acylTrfase"/>
</dbReference>
<evidence type="ECO:0000256" key="3">
    <source>
        <dbReference type="SAM" id="MobiDB-lite"/>
    </source>
</evidence>
<dbReference type="Pfam" id="PF01553">
    <property type="entry name" value="Acyltransferase"/>
    <property type="match status" value="1"/>
</dbReference>
<reference evidence="5 6" key="1">
    <citation type="submission" date="2020-05" db="EMBL/GenBank/DDBJ databases">
        <title>MicrobeNet Type strains.</title>
        <authorList>
            <person name="Nicholson A.C."/>
        </authorList>
    </citation>
    <scope>NUCLEOTIDE SEQUENCE [LARGE SCALE GENOMIC DNA]</scope>
    <source>
        <strain evidence="5 6">JCM 14547</strain>
    </source>
</reference>
<dbReference type="GO" id="GO:0005886">
    <property type="term" value="C:plasma membrane"/>
    <property type="evidence" value="ECO:0007669"/>
    <property type="project" value="TreeGrafter"/>
</dbReference>
<gene>
    <name evidence="5" type="ORF">HLB09_12200</name>
</gene>
<evidence type="ECO:0000259" key="4">
    <source>
        <dbReference type="SMART" id="SM00563"/>
    </source>
</evidence>
<comment type="caution">
    <text evidence="5">The sequence shown here is derived from an EMBL/GenBank/DDBJ whole genome shotgun (WGS) entry which is preliminary data.</text>
</comment>
<dbReference type="SMART" id="SM00563">
    <property type="entry name" value="PlsC"/>
    <property type="match status" value="1"/>
</dbReference>
<dbReference type="EMBL" id="JABEMA010000205">
    <property type="protein sequence ID" value="NNH23840.1"/>
    <property type="molecule type" value="Genomic_DNA"/>
</dbReference>
<evidence type="ECO:0000256" key="1">
    <source>
        <dbReference type="ARBA" id="ARBA00022679"/>
    </source>
</evidence>
<evidence type="ECO:0000256" key="2">
    <source>
        <dbReference type="ARBA" id="ARBA00023315"/>
    </source>
</evidence>
<dbReference type="PANTHER" id="PTHR10434:SF11">
    <property type="entry name" value="1-ACYL-SN-GLYCEROL-3-PHOSPHATE ACYLTRANSFERASE"/>
    <property type="match status" value="1"/>
</dbReference>
<dbReference type="GO" id="GO:0006654">
    <property type="term" value="P:phosphatidic acid biosynthetic process"/>
    <property type="evidence" value="ECO:0007669"/>
    <property type="project" value="TreeGrafter"/>
</dbReference>
<dbReference type="CDD" id="cd07989">
    <property type="entry name" value="LPLAT_AGPAT-like"/>
    <property type="match status" value="1"/>
</dbReference>
<evidence type="ECO:0000313" key="6">
    <source>
        <dbReference type="Proteomes" id="UP000555552"/>
    </source>
</evidence>
<accession>A0A849BKW7</accession>
<name>A0A849BKW7_9ACTN</name>
<dbReference type="AlphaFoldDB" id="A0A849BKW7"/>
<dbReference type="SUPFAM" id="SSF69593">
    <property type="entry name" value="Glycerol-3-phosphate (1)-acyltransferase"/>
    <property type="match status" value="1"/>
</dbReference>
<keyword evidence="2 5" id="KW-0012">Acyltransferase</keyword>
<dbReference type="Proteomes" id="UP000555552">
    <property type="component" value="Unassembled WGS sequence"/>
</dbReference>
<keyword evidence="6" id="KW-1185">Reference proteome</keyword>
<feature type="compositionally biased region" description="Low complexity" evidence="3">
    <location>
        <begin position="16"/>
        <end position="29"/>
    </location>
</feature>
<keyword evidence="1 5" id="KW-0808">Transferase</keyword>
<dbReference type="PANTHER" id="PTHR10434">
    <property type="entry name" value="1-ACYL-SN-GLYCEROL-3-PHOSPHATE ACYLTRANSFERASE"/>
    <property type="match status" value="1"/>
</dbReference>
<evidence type="ECO:0000313" key="5">
    <source>
        <dbReference type="EMBL" id="NNH23840.1"/>
    </source>
</evidence>
<sequence>MSAVGKGGGEEGRSGRSGAPARRPASGGREVPGTFGPKWGKPVGWVLSRTLWSVTRHGLDNVPADGPVLLASNHLGFLDGPLLMGMAPRGTHFLVKKEMFTGPLGVVLRGCGQIPVDRTGDRGALVTAVAVLRRGGSVGVFPEGTRGRGDVAAMQSGVTWLALQTGAPVVPVALLGTKRAGGSRTDLPRPRQPVHVVFGEPVSLTPRAGVPRRDALQQATEDLRGAMTAHVHAAVELTGMPLPDDVERPAGPGRS</sequence>
<proteinExistence type="predicted"/>
<organism evidence="5 6">
    <name type="scientific">Pseudokineococcus marinus</name>
    <dbReference type="NCBI Taxonomy" id="351215"/>
    <lineage>
        <taxon>Bacteria</taxon>
        <taxon>Bacillati</taxon>
        <taxon>Actinomycetota</taxon>
        <taxon>Actinomycetes</taxon>
        <taxon>Kineosporiales</taxon>
        <taxon>Kineosporiaceae</taxon>
        <taxon>Pseudokineococcus</taxon>
    </lineage>
</organism>
<feature type="region of interest" description="Disordered" evidence="3">
    <location>
        <begin position="1"/>
        <end position="36"/>
    </location>
</feature>
<feature type="domain" description="Phospholipid/glycerol acyltransferase" evidence="4">
    <location>
        <begin position="68"/>
        <end position="177"/>
    </location>
</feature>
<dbReference type="RefSeq" id="WP_171203631.1">
    <property type="nucleotide sequence ID" value="NZ_BAAANP010000023.1"/>
</dbReference>